<evidence type="ECO:0000259" key="10">
    <source>
        <dbReference type="Pfam" id="PF00909"/>
    </source>
</evidence>
<dbReference type="NCBIfam" id="TIGR00836">
    <property type="entry name" value="amt"/>
    <property type="match status" value="1"/>
</dbReference>
<evidence type="ECO:0000256" key="8">
    <source>
        <dbReference type="ARBA" id="ARBA00060095"/>
    </source>
</evidence>
<dbReference type="InterPro" id="IPR029020">
    <property type="entry name" value="Ammonium/urea_transptr"/>
</dbReference>
<dbReference type="Proteomes" id="UP000829196">
    <property type="component" value="Unassembled WGS sequence"/>
</dbReference>
<feature type="transmembrane region" description="Helical" evidence="9">
    <location>
        <begin position="47"/>
        <end position="66"/>
    </location>
</feature>
<feature type="transmembrane region" description="Helical" evidence="9">
    <location>
        <begin position="132"/>
        <end position="153"/>
    </location>
</feature>
<comment type="caution">
    <text evidence="11">The sequence shown here is derived from an EMBL/GenBank/DDBJ whole genome shotgun (WGS) entry which is preliminary data.</text>
</comment>
<feature type="domain" description="Ammonium transporter AmtB-like" evidence="10">
    <location>
        <begin position="14"/>
        <end position="428"/>
    </location>
</feature>
<comment type="similarity">
    <text evidence="2 9">Belongs to the ammonia transporter channel (TC 1.A.11.2) family.</text>
</comment>
<protein>
    <recommendedName>
        <fullName evidence="9">Ammonium transporter</fullName>
    </recommendedName>
</protein>
<evidence type="ECO:0000256" key="1">
    <source>
        <dbReference type="ARBA" id="ARBA00004141"/>
    </source>
</evidence>
<evidence type="ECO:0000313" key="12">
    <source>
        <dbReference type="Proteomes" id="UP000829196"/>
    </source>
</evidence>
<evidence type="ECO:0000256" key="6">
    <source>
        <dbReference type="ARBA" id="ARBA00023136"/>
    </source>
</evidence>
<keyword evidence="7 9" id="KW-0924">Ammonia transport</keyword>
<keyword evidence="6 9" id="KW-0472">Membrane</keyword>
<sequence>MSSPDWLNKGDNSWQLAAATFVGLQSVPGLVIIYGSIVKKKWAINSAFMALYAFAAVIICWSIWAFRLSFGDPLLPFWGRPDLAVLTNSYITSPGFAGMYPAATLVYFQSVFAAITLILIAGALLGRMNFKAWMLFVPLWLTFSYSIGCFSLWSPNGFLSKAGVMDFAGGYVIHLSSGIAGLTAAYWVGPRIHKDRERFPPNNILLTLTGAGMLWLGWTGFNGGAPYAANIDASVAILNTHICTATSLFIWLCLDISFFGKPSVIGAVQGMITGLVSITPAAGLVQSSSALLIGVFSGSIPWLTMMVLHKRIRFLKKIDDTLAIFHTHGIAGALGGLLTGLLADPKLTKLFFGDDPKFIGLVFALKDGRVRAGFRQMGLQVVGILFVAAWNVVVTTAICLVIRMVVVLRLREEELVVGDDVIHGEDAYAVWGDGETYERSVHGHEGFDGVKDEEMM</sequence>
<keyword evidence="3 9" id="KW-0813">Transport</keyword>
<name>A0A8T3BLL5_DENNO</name>
<feature type="transmembrane region" description="Helical" evidence="9">
    <location>
        <begin position="168"/>
        <end position="189"/>
    </location>
</feature>
<dbReference type="PRINTS" id="PR00342">
    <property type="entry name" value="RHESUSRHD"/>
</dbReference>
<dbReference type="PANTHER" id="PTHR43029">
    <property type="entry name" value="AMMONIUM TRANSPORTER MEP2"/>
    <property type="match status" value="1"/>
</dbReference>
<dbReference type="Gene3D" id="1.10.3430.10">
    <property type="entry name" value="Ammonium transporter AmtB like domains"/>
    <property type="match status" value="1"/>
</dbReference>
<dbReference type="OrthoDB" id="534912at2759"/>
<keyword evidence="5 9" id="KW-1133">Transmembrane helix</keyword>
<dbReference type="InterPro" id="IPR024041">
    <property type="entry name" value="NH4_transpt_AmtB-like_dom"/>
</dbReference>
<proteinExistence type="inferred from homology"/>
<keyword evidence="4 9" id="KW-0812">Transmembrane</keyword>
<dbReference type="InterPro" id="IPR001905">
    <property type="entry name" value="Ammonium_transpt"/>
</dbReference>
<feature type="transmembrane region" description="Helical" evidence="9">
    <location>
        <begin position="14"/>
        <end position="35"/>
    </location>
</feature>
<dbReference type="PANTHER" id="PTHR43029:SF11">
    <property type="entry name" value="AMMONIUM TRANSPORTER"/>
    <property type="match status" value="1"/>
</dbReference>
<dbReference type="InterPro" id="IPR018047">
    <property type="entry name" value="Ammonium_transpt_CS"/>
</dbReference>
<dbReference type="FunFam" id="1.10.3430.10:FF:000005">
    <property type="entry name" value="Ammonium transporter"/>
    <property type="match status" value="1"/>
</dbReference>
<dbReference type="Pfam" id="PF00909">
    <property type="entry name" value="Ammonium_transp"/>
    <property type="match status" value="1"/>
</dbReference>
<feature type="transmembrane region" description="Helical" evidence="9">
    <location>
        <begin position="321"/>
        <end position="343"/>
    </location>
</feature>
<evidence type="ECO:0000256" key="7">
    <source>
        <dbReference type="ARBA" id="ARBA00023177"/>
    </source>
</evidence>
<comment type="function">
    <text evidence="8">Involved in ammonium transport.</text>
</comment>
<evidence type="ECO:0000256" key="2">
    <source>
        <dbReference type="ARBA" id="ARBA00005887"/>
    </source>
</evidence>
<feature type="transmembrane region" description="Helical" evidence="9">
    <location>
        <begin position="106"/>
        <end position="125"/>
    </location>
</feature>
<dbReference type="PROSITE" id="PS01219">
    <property type="entry name" value="AMMONIUM_TRANSP"/>
    <property type="match status" value="1"/>
</dbReference>
<reference evidence="11" key="1">
    <citation type="journal article" date="2022" name="Front. Genet.">
        <title>Chromosome-Scale Assembly of the Dendrobium nobile Genome Provides Insights Into the Molecular Mechanism of the Biosynthesis of the Medicinal Active Ingredient of Dendrobium.</title>
        <authorList>
            <person name="Xu Q."/>
            <person name="Niu S.-C."/>
            <person name="Li K.-L."/>
            <person name="Zheng P.-J."/>
            <person name="Zhang X.-J."/>
            <person name="Jia Y."/>
            <person name="Liu Y."/>
            <person name="Niu Y.-X."/>
            <person name="Yu L.-H."/>
            <person name="Chen D.-F."/>
            <person name="Zhang G.-Q."/>
        </authorList>
    </citation>
    <scope>NUCLEOTIDE SEQUENCE</scope>
    <source>
        <tissue evidence="11">Leaf</tissue>
    </source>
</reference>
<evidence type="ECO:0000256" key="5">
    <source>
        <dbReference type="ARBA" id="ARBA00022989"/>
    </source>
</evidence>
<dbReference type="AlphaFoldDB" id="A0A8T3BLL5"/>
<keyword evidence="12" id="KW-1185">Reference proteome</keyword>
<feature type="transmembrane region" description="Helical" evidence="9">
    <location>
        <begin position="233"/>
        <end position="252"/>
    </location>
</feature>
<dbReference type="SUPFAM" id="SSF111352">
    <property type="entry name" value="Ammonium transporter"/>
    <property type="match status" value="1"/>
</dbReference>
<dbReference type="InterPro" id="IPR002229">
    <property type="entry name" value="RhesusRHD"/>
</dbReference>
<dbReference type="EMBL" id="JAGYWB010000007">
    <property type="protein sequence ID" value="KAI0516314.1"/>
    <property type="molecule type" value="Genomic_DNA"/>
</dbReference>
<evidence type="ECO:0000256" key="9">
    <source>
        <dbReference type="RuleBase" id="RU362002"/>
    </source>
</evidence>
<feature type="transmembrane region" description="Helical" evidence="9">
    <location>
        <begin position="264"/>
        <end position="284"/>
    </location>
</feature>
<evidence type="ECO:0000313" key="11">
    <source>
        <dbReference type="EMBL" id="KAI0516314.1"/>
    </source>
</evidence>
<feature type="transmembrane region" description="Helical" evidence="9">
    <location>
        <begin position="381"/>
        <end position="402"/>
    </location>
</feature>
<dbReference type="GO" id="GO:0008519">
    <property type="term" value="F:ammonium channel activity"/>
    <property type="evidence" value="ECO:0007669"/>
    <property type="project" value="InterPro"/>
</dbReference>
<comment type="subcellular location">
    <subcellularLocation>
        <location evidence="9">Cell membrane</location>
        <topology evidence="9">Multi-pass membrane protein</topology>
    </subcellularLocation>
    <subcellularLocation>
        <location evidence="1">Membrane</location>
        <topology evidence="1">Multi-pass membrane protein</topology>
    </subcellularLocation>
</comment>
<accession>A0A8T3BLL5</accession>
<evidence type="ECO:0000256" key="4">
    <source>
        <dbReference type="ARBA" id="ARBA00022692"/>
    </source>
</evidence>
<dbReference type="SMR" id="A0A8T3BLL5"/>
<feature type="transmembrane region" description="Helical" evidence="9">
    <location>
        <begin position="201"/>
        <end position="221"/>
    </location>
</feature>
<gene>
    <name evidence="11" type="ORF">KFK09_008986</name>
</gene>
<feature type="transmembrane region" description="Helical" evidence="9">
    <location>
        <begin position="290"/>
        <end position="309"/>
    </location>
</feature>
<dbReference type="GO" id="GO:0005886">
    <property type="term" value="C:plasma membrane"/>
    <property type="evidence" value="ECO:0007669"/>
    <property type="project" value="UniProtKB-SubCell"/>
</dbReference>
<organism evidence="11 12">
    <name type="scientific">Dendrobium nobile</name>
    <name type="common">Orchid</name>
    <dbReference type="NCBI Taxonomy" id="94219"/>
    <lineage>
        <taxon>Eukaryota</taxon>
        <taxon>Viridiplantae</taxon>
        <taxon>Streptophyta</taxon>
        <taxon>Embryophyta</taxon>
        <taxon>Tracheophyta</taxon>
        <taxon>Spermatophyta</taxon>
        <taxon>Magnoliopsida</taxon>
        <taxon>Liliopsida</taxon>
        <taxon>Asparagales</taxon>
        <taxon>Orchidaceae</taxon>
        <taxon>Epidendroideae</taxon>
        <taxon>Malaxideae</taxon>
        <taxon>Dendrobiinae</taxon>
        <taxon>Dendrobium</taxon>
    </lineage>
</organism>
<evidence type="ECO:0000256" key="3">
    <source>
        <dbReference type="ARBA" id="ARBA00022448"/>
    </source>
</evidence>